<dbReference type="EMBL" id="KN817653">
    <property type="protein sequence ID" value="KJA15119.1"/>
    <property type="molecule type" value="Genomic_DNA"/>
</dbReference>
<keyword evidence="1" id="KW-0812">Transmembrane</keyword>
<dbReference type="AlphaFoldDB" id="A0A0D2N7P4"/>
<evidence type="ECO:0000313" key="2">
    <source>
        <dbReference type="EMBL" id="KJA15119.1"/>
    </source>
</evidence>
<keyword evidence="3" id="KW-1185">Reference proteome</keyword>
<dbReference type="Proteomes" id="UP000054270">
    <property type="component" value="Unassembled WGS sequence"/>
</dbReference>
<proteinExistence type="predicted"/>
<evidence type="ECO:0008006" key="4">
    <source>
        <dbReference type="Google" id="ProtNLM"/>
    </source>
</evidence>
<protein>
    <recommendedName>
        <fullName evidence="4">Ubiquitin 3 binding protein But2 C-terminal domain-containing protein</fullName>
    </recommendedName>
</protein>
<name>A0A0D2N7P4_HYPSF</name>
<sequence length="270" mass="30425">MDMYMSLPQNEADSFDSLIPEHEKQDAKPTGRSSALLLCLTGVICLCAILDVVALVNLGNKLGEYKALETRPIDELPFLSSYSHLDDIYKEGKMKATPRGPTMQLPYSLTQVDSSAPEHVQEPYPDQFKAPESGMIPYNERRTIVTREISTIAEFFATDYGMENCSITLTIPEAPFERHEETIFDVWALKSDRTLDIRRLNWNSKPPRGKHLGTFSAIGPSTQQTPLYTCPSGTYQHVEMSCRQGPCHMHILASGQKEFSGLYMTQYQTM</sequence>
<keyword evidence="1" id="KW-0472">Membrane</keyword>
<gene>
    <name evidence="2" type="ORF">HYPSUDRAFT_92069</name>
</gene>
<dbReference type="STRING" id="945553.A0A0D2N7P4"/>
<keyword evidence="1" id="KW-1133">Transmembrane helix</keyword>
<feature type="transmembrane region" description="Helical" evidence="1">
    <location>
        <begin position="35"/>
        <end position="58"/>
    </location>
</feature>
<organism evidence="2 3">
    <name type="scientific">Hypholoma sublateritium (strain FD-334 SS-4)</name>
    <dbReference type="NCBI Taxonomy" id="945553"/>
    <lineage>
        <taxon>Eukaryota</taxon>
        <taxon>Fungi</taxon>
        <taxon>Dikarya</taxon>
        <taxon>Basidiomycota</taxon>
        <taxon>Agaricomycotina</taxon>
        <taxon>Agaricomycetes</taxon>
        <taxon>Agaricomycetidae</taxon>
        <taxon>Agaricales</taxon>
        <taxon>Agaricineae</taxon>
        <taxon>Strophariaceae</taxon>
        <taxon>Hypholoma</taxon>
    </lineage>
</organism>
<reference evidence="3" key="1">
    <citation type="submission" date="2014-04" db="EMBL/GenBank/DDBJ databases">
        <title>Evolutionary Origins and Diversification of the Mycorrhizal Mutualists.</title>
        <authorList>
            <consortium name="DOE Joint Genome Institute"/>
            <consortium name="Mycorrhizal Genomics Consortium"/>
            <person name="Kohler A."/>
            <person name="Kuo A."/>
            <person name="Nagy L.G."/>
            <person name="Floudas D."/>
            <person name="Copeland A."/>
            <person name="Barry K.W."/>
            <person name="Cichocki N."/>
            <person name="Veneault-Fourrey C."/>
            <person name="LaButti K."/>
            <person name="Lindquist E.A."/>
            <person name="Lipzen A."/>
            <person name="Lundell T."/>
            <person name="Morin E."/>
            <person name="Murat C."/>
            <person name="Riley R."/>
            <person name="Ohm R."/>
            <person name="Sun H."/>
            <person name="Tunlid A."/>
            <person name="Henrissat B."/>
            <person name="Grigoriev I.V."/>
            <person name="Hibbett D.S."/>
            <person name="Martin F."/>
        </authorList>
    </citation>
    <scope>NUCLEOTIDE SEQUENCE [LARGE SCALE GENOMIC DNA]</scope>
    <source>
        <strain evidence="3">FD-334 SS-4</strain>
    </source>
</reference>
<accession>A0A0D2N7P4</accession>
<dbReference type="OrthoDB" id="3350619at2759"/>
<evidence type="ECO:0000256" key="1">
    <source>
        <dbReference type="SAM" id="Phobius"/>
    </source>
</evidence>
<evidence type="ECO:0000313" key="3">
    <source>
        <dbReference type="Proteomes" id="UP000054270"/>
    </source>
</evidence>
<dbReference type="OMA" id="WSTMIIL"/>